<evidence type="ECO:0008006" key="3">
    <source>
        <dbReference type="Google" id="ProtNLM"/>
    </source>
</evidence>
<dbReference type="Proteomes" id="UP001500279">
    <property type="component" value="Unassembled WGS sequence"/>
</dbReference>
<comment type="caution">
    <text evidence="1">The sequence shown here is derived from an EMBL/GenBank/DDBJ whole genome shotgun (WGS) entry which is preliminary data.</text>
</comment>
<organism evidence="1 2">
    <name type="scientific">Ideonella azotifigens</name>
    <dbReference type="NCBI Taxonomy" id="513160"/>
    <lineage>
        <taxon>Bacteria</taxon>
        <taxon>Pseudomonadati</taxon>
        <taxon>Pseudomonadota</taxon>
        <taxon>Betaproteobacteria</taxon>
        <taxon>Burkholderiales</taxon>
        <taxon>Sphaerotilaceae</taxon>
        <taxon>Ideonella</taxon>
    </lineage>
</organism>
<accession>A0ABP3VHI1</accession>
<evidence type="ECO:0000313" key="2">
    <source>
        <dbReference type="Proteomes" id="UP001500279"/>
    </source>
</evidence>
<sequence length="93" mass="10096">MDRAVPAFLLDAPPVLPADWSAGQPVPSPCISVCRMDPATGWCEGCLRSIDEIIAWSRQDEAGKLQVWARLPGRWQQQQEALFGPLPPSPGAS</sequence>
<protein>
    <recommendedName>
        <fullName evidence="3">DUF1289 domain-containing protein</fullName>
    </recommendedName>
</protein>
<dbReference type="PANTHER" id="PTHR35175">
    <property type="entry name" value="DUF1289 DOMAIN-CONTAINING PROTEIN"/>
    <property type="match status" value="1"/>
</dbReference>
<proteinExistence type="predicted"/>
<name>A0ABP3VHI1_9BURK</name>
<reference evidence="2" key="1">
    <citation type="journal article" date="2019" name="Int. J. Syst. Evol. Microbiol.">
        <title>The Global Catalogue of Microorganisms (GCM) 10K type strain sequencing project: providing services to taxonomists for standard genome sequencing and annotation.</title>
        <authorList>
            <consortium name="The Broad Institute Genomics Platform"/>
            <consortium name="The Broad Institute Genome Sequencing Center for Infectious Disease"/>
            <person name="Wu L."/>
            <person name="Ma J."/>
        </authorList>
    </citation>
    <scope>NUCLEOTIDE SEQUENCE [LARGE SCALE GENOMIC DNA]</scope>
    <source>
        <strain evidence="2">JCM 15503</strain>
    </source>
</reference>
<dbReference type="PANTHER" id="PTHR35175:SF2">
    <property type="entry name" value="DUF1289 DOMAIN-CONTAINING PROTEIN"/>
    <property type="match status" value="1"/>
</dbReference>
<dbReference type="EMBL" id="BAAAEW010000022">
    <property type="protein sequence ID" value="GAA0755289.1"/>
    <property type="molecule type" value="Genomic_DNA"/>
</dbReference>
<gene>
    <name evidence="1" type="ORF">GCM10009107_32630</name>
</gene>
<dbReference type="Pfam" id="PF06945">
    <property type="entry name" value="DUF1289"/>
    <property type="match status" value="1"/>
</dbReference>
<dbReference type="InterPro" id="IPR010710">
    <property type="entry name" value="DUF1289"/>
</dbReference>
<keyword evidence="2" id="KW-1185">Reference proteome</keyword>
<evidence type="ECO:0000313" key="1">
    <source>
        <dbReference type="EMBL" id="GAA0755289.1"/>
    </source>
</evidence>